<name>A0A1Z4LQI7_9CYAN</name>
<proteinExistence type="predicted"/>
<evidence type="ECO:0000313" key="2">
    <source>
        <dbReference type="Proteomes" id="UP000218418"/>
    </source>
</evidence>
<dbReference type="Proteomes" id="UP000218418">
    <property type="component" value="Chromosome"/>
</dbReference>
<sequence>MLVAVIPSAEEKSRKIAVNLLKEGLSTELVAKNTGLAVEVVQQLPVLKLRMKKSKYSMKSPV</sequence>
<dbReference type="OrthoDB" id="510169at2"/>
<protein>
    <submittedName>
        <fullName evidence="1">Uncharacterized protein</fullName>
    </submittedName>
</protein>
<accession>A0A1Z4LQI7</accession>
<organism evidence="1 2">
    <name type="scientific">Calothrix parasitica NIES-267</name>
    <dbReference type="NCBI Taxonomy" id="1973488"/>
    <lineage>
        <taxon>Bacteria</taxon>
        <taxon>Bacillati</taxon>
        <taxon>Cyanobacteriota</taxon>
        <taxon>Cyanophyceae</taxon>
        <taxon>Nostocales</taxon>
        <taxon>Calotrichaceae</taxon>
        <taxon>Calothrix</taxon>
    </lineage>
</organism>
<dbReference type="AlphaFoldDB" id="A0A1Z4LQI7"/>
<reference evidence="1 2" key="1">
    <citation type="submission" date="2017-06" db="EMBL/GenBank/DDBJ databases">
        <title>Genome sequencing of cyanobaciteial culture collection at National Institute for Environmental Studies (NIES).</title>
        <authorList>
            <person name="Hirose Y."/>
            <person name="Shimura Y."/>
            <person name="Fujisawa T."/>
            <person name="Nakamura Y."/>
            <person name="Kawachi M."/>
        </authorList>
    </citation>
    <scope>NUCLEOTIDE SEQUENCE [LARGE SCALE GENOMIC DNA]</scope>
    <source>
        <strain evidence="1 2">NIES-267</strain>
    </source>
</reference>
<keyword evidence="2" id="KW-1185">Reference proteome</keyword>
<evidence type="ECO:0000313" key="1">
    <source>
        <dbReference type="EMBL" id="BAY83378.1"/>
    </source>
</evidence>
<dbReference type="EMBL" id="AP018227">
    <property type="protein sequence ID" value="BAY83378.1"/>
    <property type="molecule type" value="Genomic_DNA"/>
</dbReference>
<gene>
    <name evidence="1" type="ORF">NIES267_28660</name>
</gene>